<dbReference type="Proteomes" id="UP001379945">
    <property type="component" value="Unassembled WGS sequence"/>
</dbReference>
<organism evidence="3 4">
    <name type="scientific">Ideonella margarita</name>
    <dbReference type="NCBI Taxonomy" id="2984191"/>
    <lineage>
        <taxon>Bacteria</taxon>
        <taxon>Pseudomonadati</taxon>
        <taxon>Pseudomonadota</taxon>
        <taxon>Betaproteobacteria</taxon>
        <taxon>Burkholderiales</taxon>
        <taxon>Sphaerotilaceae</taxon>
        <taxon>Ideonella</taxon>
    </lineage>
</organism>
<evidence type="ECO:0000256" key="2">
    <source>
        <dbReference type="RuleBase" id="RU003860"/>
    </source>
</evidence>
<keyword evidence="4" id="KW-1185">Reference proteome</keyword>
<comment type="similarity">
    <text evidence="1 2">Belongs to the BolA/IbaG family.</text>
</comment>
<dbReference type="InterPro" id="IPR002634">
    <property type="entry name" value="BolA"/>
</dbReference>
<evidence type="ECO:0000256" key="1">
    <source>
        <dbReference type="ARBA" id="ARBA00005578"/>
    </source>
</evidence>
<dbReference type="InterPro" id="IPR036065">
    <property type="entry name" value="BolA-like_sf"/>
</dbReference>
<protein>
    <submittedName>
        <fullName evidence="3">BolA family protein</fullName>
    </submittedName>
</protein>
<sequence>MANPTPAQLHDYIAAGLVCEHLEVEGDGQHFYATIVAAEFEGLSRIRRHQRVYAALGDRMRAEIHALSMKTLTPAEWAAAGPGASLPVPAAHRH</sequence>
<dbReference type="PANTHER" id="PTHR46229:SF2">
    <property type="entry name" value="BOLA-LIKE PROTEIN 1"/>
    <property type="match status" value="1"/>
</dbReference>
<proteinExistence type="inferred from homology"/>
<gene>
    <name evidence="3" type="ORF">AACH00_03470</name>
</gene>
<dbReference type="InterPro" id="IPR050961">
    <property type="entry name" value="BolA/IbaG_stress_morph_reg"/>
</dbReference>
<evidence type="ECO:0000313" key="4">
    <source>
        <dbReference type="Proteomes" id="UP001379945"/>
    </source>
</evidence>
<dbReference type="RefSeq" id="WP_341397566.1">
    <property type="nucleotide sequence ID" value="NZ_JBBUTI010000002.1"/>
</dbReference>
<name>A0ABU9C0M9_9BURK</name>
<dbReference type="Gene3D" id="3.30.300.90">
    <property type="entry name" value="BolA-like"/>
    <property type="match status" value="1"/>
</dbReference>
<accession>A0ABU9C0M9</accession>
<reference evidence="3 4" key="1">
    <citation type="submission" date="2024-04" db="EMBL/GenBank/DDBJ databases">
        <title>Novel species of the genus Ideonella isolated from streams.</title>
        <authorList>
            <person name="Lu H."/>
        </authorList>
    </citation>
    <scope>NUCLEOTIDE SEQUENCE [LARGE SCALE GENOMIC DNA]</scope>
    <source>
        <strain evidence="3 4">LYT19W</strain>
    </source>
</reference>
<dbReference type="PANTHER" id="PTHR46229">
    <property type="entry name" value="BOLA TRANSCRIPTION REGULATOR"/>
    <property type="match status" value="1"/>
</dbReference>
<comment type="caution">
    <text evidence="3">The sequence shown here is derived from an EMBL/GenBank/DDBJ whole genome shotgun (WGS) entry which is preliminary data.</text>
</comment>
<dbReference type="EMBL" id="JBBUTI010000002">
    <property type="protein sequence ID" value="MEK8045402.1"/>
    <property type="molecule type" value="Genomic_DNA"/>
</dbReference>
<dbReference type="SUPFAM" id="SSF82657">
    <property type="entry name" value="BolA-like"/>
    <property type="match status" value="1"/>
</dbReference>
<dbReference type="Pfam" id="PF01722">
    <property type="entry name" value="BolA"/>
    <property type="match status" value="1"/>
</dbReference>
<evidence type="ECO:0000313" key="3">
    <source>
        <dbReference type="EMBL" id="MEK8045402.1"/>
    </source>
</evidence>